<dbReference type="Pfam" id="PF11954">
    <property type="entry name" value="DUF3471"/>
    <property type="match status" value="1"/>
</dbReference>
<feature type="domain" description="Beta-lactamase-related" evidence="2">
    <location>
        <begin position="29"/>
        <end position="364"/>
    </location>
</feature>
<name>A0A418NB26_9FLAO</name>
<protein>
    <submittedName>
        <fullName evidence="4">Serine hydrolase</fullName>
    </submittedName>
</protein>
<keyword evidence="4" id="KW-0378">Hydrolase</keyword>
<evidence type="ECO:0000259" key="2">
    <source>
        <dbReference type="Pfam" id="PF00144"/>
    </source>
</evidence>
<evidence type="ECO:0000256" key="1">
    <source>
        <dbReference type="SAM" id="SignalP"/>
    </source>
</evidence>
<dbReference type="EMBL" id="QXFJ01000008">
    <property type="protein sequence ID" value="RIV73764.1"/>
    <property type="molecule type" value="Genomic_DNA"/>
</dbReference>
<evidence type="ECO:0000313" key="4">
    <source>
        <dbReference type="EMBL" id="RIV73764.1"/>
    </source>
</evidence>
<gene>
    <name evidence="4" type="ORF">D2U88_01615</name>
    <name evidence="5" type="ORF">FQ019_01595</name>
</gene>
<evidence type="ECO:0000313" key="6">
    <source>
        <dbReference type="Proteomes" id="UP000284189"/>
    </source>
</evidence>
<keyword evidence="7" id="KW-1185">Reference proteome</keyword>
<dbReference type="OrthoDB" id="1522765at2"/>
<dbReference type="Pfam" id="PF00144">
    <property type="entry name" value="Beta-lactamase"/>
    <property type="match status" value="1"/>
</dbReference>
<dbReference type="PANTHER" id="PTHR46825">
    <property type="entry name" value="D-ALANYL-D-ALANINE-CARBOXYPEPTIDASE/ENDOPEPTIDASE AMPH"/>
    <property type="match status" value="1"/>
</dbReference>
<evidence type="ECO:0000313" key="7">
    <source>
        <dbReference type="Proteomes" id="UP000321528"/>
    </source>
</evidence>
<dbReference type="Gene3D" id="2.40.128.600">
    <property type="match status" value="1"/>
</dbReference>
<feature type="signal peptide" evidence="1">
    <location>
        <begin position="1"/>
        <end position="20"/>
    </location>
</feature>
<dbReference type="InterPro" id="IPR001466">
    <property type="entry name" value="Beta-lactam-related"/>
</dbReference>
<dbReference type="GO" id="GO:0016787">
    <property type="term" value="F:hydrolase activity"/>
    <property type="evidence" value="ECO:0007669"/>
    <property type="project" value="UniProtKB-KW"/>
</dbReference>
<dbReference type="InterPro" id="IPR050491">
    <property type="entry name" value="AmpC-like"/>
</dbReference>
<dbReference type="EMBL" id="VNWL01000007">
    <property type="protein sequence ID" value="TXK07448.1"/>
    <property type="molecule type" value="Genomic_DNA"/>
</dbReference>
<organism evidence="4 6">
    <name type="scientific">Flagellimonas aequoris</name>
    <dbReference type="NCBI Taxonomy" id="2306997"/>
    <lineage>
        <taxon>Bacteria</taxon>
        <taxon>Pseudomonadati</taxon>
        <taxon>Bacteroidota</taxon>
        <taxon>Flavobacteriia</taxon>
        <taxon>Flavobacteriales</taxon>
        <taxon>Flavobacteriaceae</taxon>
        <taxon>Flagellimonas</taxon>
    </lineage>
</organism>
<dbReference type="Proteomes" id="UP000321528">
    <property type="component" value="Unassembled WGS sequence"/>
</dbReference>
<dbReference type="SUPFAM" id="SSF56601">
    <property type="entry name" value="beta-lactamase/transpeptidase-like"/>
    <property type="match status" value="1"/>
</dbReference>
<dbReference type="Gene3D" id="3.40.710.10">
    <property type="entry name" value="DD-peptidase/beta-lactamase superfamily"/>
    <property type="match status" value="1"/>
</dbReference>
<comment type="caution">
    <text evidence="4">The sequence shown here is derived from an EMBL/GenBank/DDBJ whole genome shotgun (WGS) entry which is preliminary data.</text>
</comment>
<dbReference type="InterPro" id="IPR021860">
    <property type="entry name" value="Peptidase_S12_Pab87-rel_C"/>
</dbReference>
<keyword evidence="1" id="KW-0732">Signal</keyword>
<dbReference type="InterPro" id="IPR012338">
    <property type="entry name" value="Beta-lactam/transpept-like"/>
</dbReference>
<dbReference type="RefSeq" id="WP_119638553.1">
    <property type="nucleotide sequence ID" value="NZ_QXFJ01000008.1"/>
</dbReference>
<feature type="chain" id="PRO_5019340360" evidence="1">
    <location>
        <begin position="21"/>
        <end position="500"/>
    </location>
</feature>
<dbReference type="PANTHER" id="PTHR46825:SF15">
    <property type="entry name" value="BETA-LACTAMASE-RELATED DOMAIN-CONTAINING PROTEIN"/>
    <property type="match status" value="1"/>
</dbReference>
<reference evidence="5 7" key="2">
    <citation type="submission" date="2019-07" db="EMBL/GenBank/DDBJ databases">
        <title>Draft genome of two Muricauda strains isolated from deep sea.</title>
        <authorList>
            <person name="Sun C."/>
        </authorList>
    </citation>
    <scope>NUCLEOTIDE SEQUENCE [LARGE SCALE GENOMIC DNA]</scope>
    <source>
        <strain evidence="5 7">NH166</strain>
    </source>
</reference>
<sequence length="500" mass="56822">MKTRLLLLAGLFFIFPSGQAQQKGNAKVLDAMTTQGMKDWQIPGLATVVVKNGEVVFKKAYGFKQLDNQAPVDEHTLFNMASTTKAIVCQALGILVDQGKLNWTDKVRDHLPYFKLSDSYLTEEARVQDLLTHNLGIQQADLLWALDSTSTKETIERFALSKKTYPVRGGFDYNNVMYAIAGEVIQAVSGQHWTDFVKENIFKPVGMADAEAKASEIFKKGNYTTPYLNDLDDGIVQVDYNLSDQIGAAGMIWASLSDVTNYLQYLVNDGVVGKDTILSRSTFDYLFKPHAFVTDAMFYPTQQLTHPHWKTYGLGWFQHDYRGEKLDFHTGSIGGLIAICGIMRDKDVAVYVFANLDHAELRHAILYKAMDLFAFDDNSRDWHKEVFQLYSKFKEQEKQYYEKLRNDRVKGTSTTLPLEAYEGEYTHAMLGTAKVTKSDNGLDIDFNNFLNVPTYHWQYNTFMSTKENPYRAEIDFNFQIGSDGKVSSFDAFGETFEKKN</sequence>
<reference evidence="4 6" key="1">
    <citation type="submission" date="2018-08" db="EMBL/GenBank/DDBJ databases">
        <title>Proposal of Muricauda 72 sp.nov. and Muricauda NH166 sp.nov., isolated from seawater.</title>
        <authorList>
            <person name="Cheng H."/>
            <person name="Wu Y.-H."/>
            <person name="Guo L.-L."/>
            <person name="Xu X.-W."/>
        </authorList>
    </citation>
    <scope>NUCLEOTIDE SEQUENCE [LARGE SCALE GENOMIC DNA]</scope>
    <source>
        <strain evidence="4 6">NH166</strain>
    </source>
</reference>
<evidence type="ECO:0000259" key="3">
    <source>
        <dbReference type="Pfam" id="PF11954"/>
    </source>
</evidence>
<evidence type="ECO:0000313" key="5">
    <source>
        <dbReference type="EMBL" id="TXK07448.1"/>
    </source>
</evidence>
<dbReference type="Proteomes" id="UP000284189">
    <property type="component" value="Unassembled WGS sequence"/>
</dbReference>
<dbReference type="AlphaFoldDB" id="A0A418NB26"/>
<proteinExistence type="predicted"/>
<feature type="domain" description="Peptidase S12 Pab87-related C-terminal" evidence="3">
    <location>
        <begin position="408"/>
        <end position="491"/>
    </location>
</feature>
<accession>A0A418NB26</accession>